<dbReference type="GO" id="GO:0016020">
    <property type="term" value="C:membrane"/>
    <property type="evidence" value="ECO:0007669"/>
    <property type="project" value="UniProtKB-SubCell"/>
</dbReference>
<dbReference type="Pfam" id="PF02518">
    <property type="entry name" value="HATPase_c"/>
    <property type="match status" value="1"/>
</dbReference>
<evidence type="ECO:0000256" key="6">
    <source>
        <dbReference type="ARBA" id="ARBA00022741"/>
    </source>
</evidence>
<keyword evidence="6" id="KW-0547">Nucleotide-binding</keyword>
<keyword evidence="4" id="KW-0597">Phosphoprotein</keyword>
<evidence type="ECO:0000256" key="5">
    <source>
        <dbReference type="ARBA" id="ARBA00022679"/>
    </source>
</evidence>
<evidence type="ECO:0000256" key="7">
    <source>
        <dbReference type="ARBA" id="ARBA00022777"/>
    </source>
</evidence>
<dbReference type="InterPro" id="IPR036097">
    <property type="entry name" value="HisK_dim/P_sf"/>
</dbReference>
<dbReference type="Proteomes" id="UP000294887">
    <property type="component" value="Unassembled WGS sequence"/>
</dbReference>
<dbReference type="CDD" id="cd00130">
    <property type="entry name" value="PAS"/>
    <property type="match status" value="1"/>
</dbReference>
<dbReference type="InterPro" id="IPR003594">
    <property type="entry name" value="HATPase_dom"/>
</dbReference>
<dbReference type="PROSITE" id="PS50885">
    <property type="entry name" value="HAMP"/>
    <property type="match status" value="1"/>
</dbReference>
<comment type="catalytic activity">
    <reaction evidence="1">
        <text>ATP + protein L-histidine = ADP + protein N-phospho-L-histidine.</text>
        <dbReference type="EC" id="2.7.13.3"/>
    </reaction>
</comment>
<dbReference type="Gene3D" id="3.30.565.10">
    <property type="entry name" value="Histidine kinase-like ATPase, C-terminal domain"/>
    <property type="match status" value="1"/>
</dbReference>
<dbReference type="PANTHER" id="PTHR43065">
    <property type="entry name" value="SENSOR HISTIDINE KINASE"/>
    <property type="match status" value="1"/>
</dbReference>
<dbReference type="AlphaFoldDB" id="A0A4R1ET79"/>
<evidence type="ECO:0000256" key="8">
    <source>
        <dbReference type="ARBA" id="ARBA00022840"/>
    </source>
</evidence>
<feature type="transmembrane region" description="Helical" evidence="10">
    <location>
        <begin position="85"/>
        <end position="105"/>
    </location>
</feature>
<organism evidence="13 14">
    <name type="scientific">Cocleimonas flava</name>
    <dbReference type="NCBI Taxonomy" id="634765"/>
    <lineage>
        <taxon>Bacteria</taxon>
        <taxon>Pseudomonadati</taxon>
        <taxon>Pseudomonadota</taxon>
        <taxon>Gammaproteobacteria</taxon>
        <taxon>Thiotrichales</taxon>
        <taxon>Thiotrichaceae</taxon>
        <taxon>Cocleimonas</taxon>
    </lineage>
</organism>
<keyword evidence="9" id="KW-0902">Two-component regulatory system</keyword>
<evidence type="ECO:0000256" key="1">
    <source>
        <dbReference type="ARBA" id="ARBA00000085"/>
    </source>
</evidence>
<dbReference type="InterPro" id="IPR003660">
    <property type="entry name" value="HAMP_dom"/>
</dbReference>
<evidence type="ECO:0000256" key="10">
    <source>
        <dbReference type="SAM" id="Phobius"/>
    </source>
</evidence>
<evidence type="ECO:0000259" key="11">
    <source>
        <dbReference type="PROSITE" id="PS50109"/>
    </source>
</evidence>
<protein>
    <recommendedName>
        <fullName evidence="3">histidine kinase</fullName>
        <ecNumber evidence="3">2.7.13.3</ecNumber>
    </recommendedName>
</protein>
<keyword evidence="8" id="KW-0067">ATP-binding</keyword>
<dbReference type="Pfam" id="PF00512">
    <property type="entry name" value="HisKA"/>
    <property type="match status" value="1"/>
</dbReference>
<dbReference type="Gene3D" id="3.30.450.20">
    <property type="entry name" value="PAS domain"/>
    <property type="match status" value="1"/>
</dbReference>
<dbReference type="SUPFAM" id="SSF55874">
    <property type="entry name" value="ATPase domain of HSP90 chaperone/DNA topoisomerase II/histidine kinase"/>
    <property type="match status" value="1"/>
</dbReference>
<comment type="subcellular location">
    <subcellularLocation>
        <location evidence="2">Membrane</location>
    </subcellularLocation>
</comment>
<evidence type="ECO:0000259" key="12">
    <source>
        <dbReference type="PROSITE" id="PS50885"/>
    </source>
</evidence>
<dbReference type="PROSITE" id="PS50109">
    <property type="entry name" value="HIS_KIN"/>
    <property type="match status" value="1"/>
</dbReference>
<feature type="transmembrane region" description="Helical" evidence="10">
    <location>
        <begin position="12"/>
        <end position="33"/>
    </location>
</feature>
<dbReference type="CDD" id="cd06225">
    <property type="entry name" value="HAMP"/>
    <property type="match status" value="1"/>
</dbReference>
<keyword evidence="5" id="KW-0808">Transferase</keyword>
<evidence type="ECO:0000256" key="3">
    <source>
        <dbReference type="ARBA" id="ARBA00012438"/>
    </source>
</evidence>
<dbReference type="InterPro" id="IPR017232">
    <property type="entry name" value="NtrY"/>
</dbReference>
<keyword evidence="14" id="KW-1185">Reference proteome</keyword>
<dbReference type="InterPro" id="IPR000014">
    <property type="entry name" value="PAS"/>
</dbReference>
<dbReference type="GO" id="GO:0005524">
    <property type="term" value="F:ATP binding"/>
    <property type="evidence" value="ECO:0007669"/>
    <property type="project" value="UniProtKB-KW"/>
</dbReference>
<keyword evidence="7 13" id="KW-0418">Kinase</keyword>
<evidence type="ECO:0000256" key="9">
    <source>
        <dbReference type="ARBA" id="ARBA00023012"/>
    </source>
</evidence>
<dbReference type="InterPro" id="IPR005467">
    <property type="entry name" value="His_kinase_dom"/>
</dbReference>
<dbReference type="PIRSF" id="PIRSF037532">
    <property type="entry name" value="STHK_NtrY"/>
    <property type="match status" value="1"/>
</dbReference>
<dbReference type="EC" id="2.7.13.3" evidence="3"/>
<keyword evidence="10" id="KW-0472">Membrane</keyword>
<dbReference type="Pfam" id="PF00672">
    <property type="entry name" value="HAMP"/>
    <property type="match status" value="1"/>
</dbReference>
<proteinExistence type="predicted"/>
<keyword evidence="10" id="KW-1133">Transmembrane helix</keyword>
<evidence type="ECO:0000313" key="14">
    <source>
        <dbReference type="Proteomes" id="UP000294887"/>
    </source>
</evidence>
<dbReference type="InterPro" id="IPR035965">
    <property type="entry name" value="PAS-like_dom_sf"/>
</dbReference>
<keyword evidence="10" id="KW-0812">Transmembrane</keyword>
<dbReference type="PRINTS" id="PR00344">
    <property type="entry name" value="BCTRLSENSOR"/>
</dbReference>
<feature type="transmembrane region" description="Helical" evidence="10">
    <location>
        <begin position="45"/>
        <end position="65"/>
    </location>
</feature>
<dbReference type="InterPro" id="IPR036890">
    <property type="entry name" value="HATPase_C_sf"/>
</dbReference>
<dbReference type="SMART" id="SM00387">
    <property type="entry name" value="HATPase_c"/>
    <property type="match status" value="1"/>
</dbReference>
<dbReference type="RefSeq" id="WP_131907488.1">
    <property type="nucleotide sequence ID" value="NZ_BAAAFU010000007.1"/>
</dbReference>
<evidence type="ECO:0000256" key="2">
    <source>
        <dbReference type="ARBA" id="ARBA00004370"/>
    </source>
</evidence>
<dbReference type="EMBL" id="SMFQ01000005">
    <property type="protein sequence ID" value="TCJ82994.1"/>
    <property type="molecule type" value="Genomic_DNA"/>
</dbReference>
<sequence length="733" mass="82389">MAPSLRTFFFQIFPVLVTFLLLVTSFILLSVSTKNPDQSSAINTWLIPLNIAVLVILLSLILYNVVKALVHLRSKKAGSRFTLRLMYAFSLLTILPVLVVSYFSMNFIGDRVDNWFNVKIEGALDDSLELARSSLDVRMRQHLFNLERAATALARVDRLDYGSFIDRQLIAMGAYEIVLFGSNKRVLVYSGDEMNSILPHFPTDDIIRKLSSRGYMYQLEPVGEGGLFSRVALSISLGVGRETFILTALFPFSEKERILADSVQDAYKQYQEISYQKELIKKGFRITLLLIMLLSVLFSVWAAFIYSIRLTKPVRNLLEATNAVASGDLQKKLDVDEKDDFNLLARSFNVMTTKLSRAQQESADSQQEVQRQHDYLNVVLGSLTSGVITLDEEFIIRRINHTAEELLDAPLDKFKGKSFKALCSVAEGLLPFYGAIMPKLMESASSDNSKDKDWQTEVTLMLGNTKHTLVCRGVVLPELIDGAQGYVLVIDDISEVVQAEHDAAWGEVARRLAHEIKNPLTPIRLSAERLQRRLKPLLDEESAELLQRMSNTIVHQVDSMKTMVDAFSEYARIPELKLKEININGLIREVVELYRINQSDAEIILNLDGSPILNVDGDRIRQLLVNLIKNSLDAMHDFSGNGDSKLIITSKVKESKEGKKEFILQIEDNGPGITSELLPHLFEPYKTTKTKGGGLGLAIVKRIIEEHEGSVLAKNNENGGASFIMHLPYQKDN</sequence>
<feature type="domain" description="Histidine kinase" evidence="11">
    <location>
        <begin position="511"/>
        <end position="731"/>
    </location>
</feature>
<dbReference type="SUPFAM" id="SSF47384">
    <property type="entry name" value="Homodimeric domain of signal transducing histidine kinase"/>
    <property type="match status" value="1"/>
</dbReference>
<dbReference type="InterPro" id="IPR004358">
    <property type="entry name" value="Sig_transdc_His_kin-like_C"/>
</dbReference>
<feature type="domain" description="HAMP" evidence="12">
    <location>
        <begin position="308"/>
        <end position="360"/>
    </location>
</feature>
<name>A0A4R1ET79_9GAMM</name>
<dbReference type="OrthoDB" id="1931120at2"/>
<comment type="caution">
    <text evidence="13">The sequence shown here is derived from an EMBL/GenBank/DDBJ whole genome shotgun (WGS) entry which is preliminary data.</text>
</comment>
<dbReference type="Gene3D" id="6.10.340.10">
    <property type="match status" value="1"/>
</dbReference>
<dbReference type="CDD" id="cd00082">
    <property type="entry name" value="HisKA"/>
    <property type="match status" value="1"/>
</dbReference>
<dbReference type="SUPFAM" id="SSF158472">
    <property type="entry name" value="HAMP domain-like"/>
    <property type="match status" value="1"/>
</dbReference>
<gene>
    <name evidence="13" type="ORF">EV695_3732</name>
</gene>
<dbReference type="Gene3D" id="1.10.287.130">
    <property type="match status" value="1"/>
</dbReference>
<dbReference type="SMART" id="SM00388">
    <property type="entry name" value="HisKA"/>
    <property type="match status" value="1"/>
</dbReference>
<dbReference type="InterPro" id="IPR003661">
    <property type="entry name" value="HisK_dim/P_dom"/>
</dbReference>
<dbReference type="SMART" id="SM00091">
    <property type="entry name" value="PAS"/>
    <property type="match status" value="1"/>
</dbReference>
<dbReference type="SUPFAM" id="SSF55785">
    <property type="entry name" value="PYP-like sensor domain (PAS domain)"/>
    <property type="match status" value="1"/>
</dbReference>
<evidence type="ECO:0000256" key="4">
    <source>
        <dbReference type="ARBA" id="ARBA00022553"/>
    </source>
</evidence>
<reference evidence="13 14" key="1">
    <citation type="submission" date="2019-03" db="EMBL/GenBank/DDBJ databases">
        <title>Genomic Encyclopedia of Type Strains, Phase IV (KMG-IV): sequencing the most valuable type-strain genomes for metagenomic binning, comparative biology and taxonomic classification.</title>
        <authorList>
            <person name="Goeker M."/>
        </authorList>
    </citation>
    <scope>NUCLEOTIDE SEQUENCE [LARGE SCALE GENOMIC DNA]</scope>
    <source>
        <strain evidence="13 14">DSM 24830</strain>
    </source>
</reference>
<dbReference type="GO" id="GO:0000155">
    <property type="term" value="F:phosphorelay sensor kinase activity"/>
    <property type="evidence" value="ECO:0007669"/>
    <property type="project" value="InterPro"/>
</dbReference>
<dbReference type="SMART" id="SM00304">
    <property type="entry name" value="HAMP"/>
    <property type="match status" value="1"/>
</dbReference>
<feature type="transmembrane region" description="Helical" evidence="10">
    <location>
        <begin position="286"/>
        <end position="308"/>
    </location>
</feature>
<evidence type="ECO:0000313" key="13">
    <source>
        <dbReference type="EMBL" id="TCJ82994.1"/>
    </source>
</evidence>
<dbReference type="PANTHER" id="PTHR43065:SF10">
    <property type="entry name" value="PEROXIDE STRESS-ACTIVATED HISTIDINE KINASE MAK3"/>
    <property type="match status" value="1"/>
</dbReference>
<accession>A0A4R1ET79</accession>